<comment type="caution">
    <text evidence="1">The sequence shown here is derived from an EMBL/GenBank/DDBJ whole genome shotgun (WGS) entry which is preliminary data.</text>
</comment>
<dbReference type="Proteomes" id="UP000179786">
    <property type="component" value="Unassembled WGS sequence"/>
</dbReference>
<keyword evidence="2" id="KW-1185">Reference proteome</keyword>
<reference evidence="1 2" key="1">
    <citation type="submission" date="2016-09" db="EMBL/GenBank/DDBJ databases">
        <title>Pseudoalteromonas amylolytica sp. nov., isolated from the surface seawater.</title>
        <authorList>
            <person name="Wu Y.-H."/>
            <person name="Cheng H."/>
            <person name="Jin X.-B."/>
            <person name="Wang C.-S."/>
            <person name="Xu X.-W."/>
        </authorList>
    </citation>
    <scope>NUCLEOTIDE SEQUENCE [LARGE SCALE GENOMIC DNA]</scope>
    <source>
        <strain evidence="1 2">JW1</strain>
    </source>
</reference>
<dbReference type="RefSeq" id="WP_070983631.1">
    <property type="nucleotide sequence ID" value="NZ_MKJU01000016.1"/>
</dbReference>
<proteinExistence type="predicted"/>
<gene>
    <name evidence="1" type="ORF">BET10_05940</name>
</gene>
<dbReference type="AlphaFoldDB" id="A0A1S1N2C9"/>
<dbReference type="OrthoDB" id="9804907at2"/>
<protein>
    <submittedName>
        <fullName evidence="1">Uncharacterized protein</fullName>
    </submittedName>
</protein>
<evidence type="ECO:0000313" key="1">
    <source>
        <dbReference type="EMBL" id="OHU92341.1"/>
    </source>
</evidence>
<dbReference type="EMBL" id="MKJU01000016">
    <property type="protein sequence ID" value="OHU92341.1"/>
    <property type="molecule type" value="Genomic_DNA"/>
</dbReference>
<dbReference type="SUPFAM" id="SSF63829">
    <property type="entry name" value="Calcium-dependent phosphotriesterase"/>
    <property type="match status" value="1"/>
</dbReference>
<name>A0A1S1N2C9_9GAMM</name>
<accession>A0A1S1N2C9</accession>
<organism evidence="1 2">
    <name type="scientific">Pseudoalteromonas amylolytica</name>
    <dbReference type="NCBI Taxonomy" id="1859457"/>
    <lineage>
        <taxon>Bacteria</taxon>
        <taxon>Pseudomonadati</taxon>
        <taxon>Pseudomonadota</taxon>
        <taxon>Gammaproteobacteria</taxon>
        <taxon>Alteromonadales</taxon>
        <taxon>Pseudoalteromonadaceae</taxon>
        <taxon>Pseudoalteromonas</taxon>
    </lineage>
</organism>
<dbReference type="STRING" id="1859457.BET10_05940"/>
<sequence length="486" mass="55111">MTDFSIGNIELFSDKVDETVAYYTKRLGVKFDEKQFPNRMFISRDCEPMWIIHDKSSMTQSAVSESGIRIGLVKDSEWHSVAEEQSVPTKNLVAVQGRHVLHRDMCEQSDPEGNRLGLLRELSDLPQPKKNIRALKNELIRLGNFIGFAVNFYSRLHRAKALDLYEHTYRKVSYLKGDIEGYPYIMASREGFYVLNAHGYKKVLRGSFYGVTVGPDGHLYCFQNAGVNHRKQNKGRILKLELNAEKTKILRCSVCVSELHAACHQIDFIGDHLYIVDCQNGKILRTDAAVSRIEESFSPLGEMTQQEAFSGPHLNSLCAHPDGTIWLLLHNSGLKQSEIVVVDKLFQVQKRFFIDAGMAHNIVFSNDDNSYLVCDSFGGRVVSDKGEVFNVGSFMPRGIALDNKYCVVGDSCFQTRVYRRYIPGHVHFYETGTWKKVAEMSVPAAPTEIRRIDGQDQSLSNFVTNQQAYISDDTELFNSDYPQLNA</sequence>
<evidence type="ECO:0000313" key="2">
    <source>
        <dbReference type="Proteomes" id="UP000179786"/>
    </source>
</evidence>